<feature type="compositionally biased region" description="Low complexity" evidence="1">
    <location>
        <begin position="82"/>
        <end position="92"/>
    </location>
</feature>
<evidence type="ECO:0000313" key="4">
    <source>
        <dbReference type="Proteomes" id="UP000176631"/>
    </source>
</evidence>
<keyword evidence="2" id="KW-0472">Membrane</keyword>
<dbReference type="Proteomes" id="UP000176631">
    <property type="component" value="Unassembled WGS sequence"/>
</dbReference>
<keyword evidence="2" id="KW-0812">Transmembrane</keyword>
<evidence type="ECO:0000313" key="3">
    <source>
        <dbReference type="EMBL" id="OGY22911.1"/>
    </source>
</evidence>
<feature type="transmembrane region" description="Helical" evidence="2">
    <location>
        <begin position="182"/>
        <end position="204"/>
    </location>
</feature>
<sequence length="214" mass="21578">MPEAPNDPLNNPTPPAGNPAVGGSVSNSTPTPPPLDPIAPAPVDPAPITPNPAPSAPDPVATQPTVPLAQETAPPSAPAIDPVSSPQAAPEPAATPPPTSTAPTTNPMVTSDQPATQGAPGEEVGPSWLRPTPEQGGQPQAEPQQAPDLPPLTDVPPPWQVPAENAPAETPQPIAEERHSGFPVAIFIILILGIIVAIGAWLFISGNLGFPFTG</sequence>
<proteinExistence type="predicted"/>
<comment type="caution">
    <text evidence="3">The sequence shown here is derived from an EMBL/GenBank/DDBJ whole genome shotgun (WGS) entry which is preliminary data.</text>
</comment>
<feature type="compositionally biased region" description="Low complexity" evidence="1">
    <location>
        <begin position="133"/>
        <end position="147"/>
    </location>
</feature>
<gene>
    <name evidence="3" type="ORF">A2172_03165</name>
</gene>
<dbReference type="EMBL" id="MHCP01000030">
    <property type="protein sequence ID" value="OGY22911.1"/>
    <property type="molecule type" value="Genomic_DNA"/>
</dbReference>
<protein>
    <submittedName>
        <fullName evidence="3">Uncharacterized protein</fullName>
    </submittedName>
</protein>
<name>A0A1G1W5K8_9BACT</name>
<evidence type="ECO:0000256" key="1">
    <source>
        <dbReference type="SAM" id="MobiDB-lite"/>
    </source>
</evidence>
<keyword evidence="2" id="KW-1133">Transmembrane helix</keyword>
<dbReference type="STRING" id="1802593.A2172_03165"/>
<organism evidence="3 4">
    <name type="scientific">Candidatus Woykebacteria bacterium RBG_13_40_15</name>
    <dbReference type="NCBI Taxonomy" id="1802593"/>
    <lineage>
        <taxon>Bacteria</taxon>
        <taxon>Candidatus Woykeibacteriota</taxon>
    </lineage>
</organism>
<feature type="compositionally biased region" description="Pro residues" evidence="1">
    <location>
        <begin position="148"/>
        <end position="160"/>
    </location>
</feature>
<accession>A0A1G1W5K8</accession>
<reference evidence="3 4" key="1">
    <citation type="journal article" date="2016" name="Nat. Commun.">
        <title>Thousands of microbial genomes shed light on interconnected biogeochemical processes in an aquifer system.</title>
        <authorList>
            <person name="Anantharaman K."/>
            <person name="Brown C.T."/>
            <person name="Hug L.A."/>
            <person name="Sharon I."/>
            <person name="Castelle C.J."/>
            <person name="Probst A.J."/>
            <person name="Thomas B.C."/>
            <person name="Singh A."/>
            <person name="Wilkins M.J."/>
            <person name="Karaoz U."/>
            <person name="Brodie E.L."/>
            <person name="Williams K.H."/>
            <person name="Hubbard S.S."/>
            <person name="Banfield J.F."/>
        </authorList>
    </citation>
    <scope>NUCLEOTIDE SEQUENCE [LARGE SCALE GENOMIC DNA]</scope>
</reference>
<feature type="region of interest" description="Disordered" evidence="1">
    <location>
        <begin position="1"/>
        <end position="166"/>
    </location>
</feature>
<evidence type="ECO:0000256" key="2">
    <source>
        <dbReference type="SAM" id="Phobius"/>
    </source>
</evidence>
<feature type="compositionally biased region" description="Pro residues" evidence="1">
    <location>
        <begin position="30"/>
        <end position="57"/>
    </location>
</feature>
<dbReference type="AlphaFoldDB" id="A0A1G1W5K8"/>